<organism evidence="1 2">
    <name type="scientific">Curtobacterium aetherium</name>
    <dbReference type="NCBI Taxonomy" id="2841594"/>
    <lineage>
        <taxon>Bacteria</taxon>
        <taxon>Bacillati</taxon>
        <taxon>Actinomycetota</taxon>
        <taxon>Actinomycetes</taxon>
        <taxon>Micrococcales</taxon>
        <taxon>Microbacteriaceae</taxon>
        <taxon>Curtobacterium</taxon>
    </lineage>
</organism>
<name>A0ACD1E136_9MICO</name>
<evidence type="ECO:0000313" key="2">
    <source>
        <dbReference type="Proteomes" id="UP000681794"/>
    </source>
</evidence>
<reference evidence="1" key="1">
    <citation type="submission" date="2021-06" db="EMBL/GenBank/DDBJ databases">
        <authorList>
            <person name="Ellington A.J."/>
            <person name="Bryan N.C."/>
            <person name="Christner B.C."/>
            <person name="Reisch C.R."/>
        </authorList>
    </citation>
    <scope>NUCLEOTIDE SEQUENCE</scope>
    <source>
        <strain evidence="1">L6-1</strain>
    </source>
</reference>
<protein>
    <submittedName>
        <fullName evidence="1">MFS transporter</fullName>
    </submittedName>
</protein>
<keyword evidence="2" id="KW-1185">Reference proteome</keyword>
<sequence length="722" mass="72722">MSTTSEQPRPRLPLNTFGIAFGTAGIAGTWTAAGIELGAPPAIGEVLWAAAAVAWVVTIVRYLHRPGGVRAIAADLRHPVLGPFAALVPAVGSLLAAHLAIRFPVTGAVGVWTMLVVTTAFGAWFVTTLLTLPRDPAALHGGYLLPTVAASLLSSQALATIGHPELAIGYFAAGVLFWLLIGAVLVARFATGPAVPAGLLPTLAILSAPPAVAGNAWWTMTGGSASIVHTALAGTMVAFLLPHVFLLRRYVTSGFAIGFWAMTFTTAASATYGIRLLSLAHLGTTGTVLSWVVVGVATLVVASIATRSLGLLRRSEQEGPRRSSAGYRRTALIGVVIASVAVAFGAGAGSPLFVVYQAAWGFPDWQLTSAFTVYAVTLLGTLLIAGRLSDHVGRRPVLVAALVLMLVAGALFLVADGIGWVIAARAVQGVATGAATSTFTAAIIELSSERHRRTMTVLTSAAPVGGLALGAFGGGVAAQFAPDPTAAVFLTLGVVLLVGIAAVLAADETADRHAGALASLRPVLAVPTRARAWFIVLAPLTVAGWMFSGLFLGLGPRLDDGVFALGSGAASATVIAVQPAAAAVAGMLFARIADRRGTAIGAGLLFVGAVGGGVAVLTADLPLLVGAALVGGAGQGAAFGSSLRILGPLADNATRGGLFAAVYLIAYAAYGVPVLVAGFFTTGLGLVTVGASYAALVAVVAAVAAVGLGTRARRERTVVPAV</sequence>
<evidence type="ECO:0000313" key="1">
    <source>
        <dbReference type="EMBL" id="QWS32565.1"/>
    </source>
</evidence>
<proteinExistence type="predicted"/>
<accession>A0ACD1E136</accession>
<dbReference type="Proteomes" id="UP000681794">
    <property type="component" value="Chromosome"/>
</dbReference>
<gene>
    <name evidence="1" type="ORF">KM842_09705</name>
</gene>
<dbReference type="EMBL" id="CP076544">
    <property type="protein sequence ID" value="QWS32565.1"/>
    <property type="molecule type" value="Genomic_DNA"/>
</dbReference>